<protein>
    <submittedName>
        <fullName evidence="1">Uncharacterized protein</fullName>
    </submittedName>
</protein>
<accession>A0A8S5MXD8</accession>
<sequence length="314" mass="35999">MAKRNNNRRANNLKRNAAIRSAQVRREQAVRDYSTGHLPKQITETFLGKLSAQQLEQVTRRIGREFGEQQQALRARDNEPYQVTPDVHVTKLDRELAARPLITDAEIAAAPSKRRKTLRQQQRRRIEARQKIKRAQQFEALSMARYTVAEMREMERAGESPFDVLGTHTVGGSARDELTRNRANVFGTERGISHARMMIREGSRRRLEREILEYAGLIGRAPLHAGTGKIPENEGVADFGRVAQQLEAFDSNIAQKFASLSNRQKRWLINNTNFSIAVREAAWYNDKTHKWETKADAGDVETRLDEWMTSATRH</sequence>
<organism evidence="1">
    <name type="scientific">Podoviridae sp. ctx8L26</name>
    <dbReference type="NCBI Taxonomy" id="2826588"/>
    <lineage>
        <taxon>Viruses</taxon>
        <taxon>Duplodnaviria</taxon>
        <taxon>Heunggongvirae</taxon>
        <taxon>Uroviricota</taxon>
        <taxon>Caudoviricetes</taxon>
    </lineage>
</organism>
<dbReference type="EMBL" id="BK015007">
    <property type="protein sequence ID" value="DAD86775.1"/>
    <property type="molecule type" value="Genomic_DNA"/>
</dbReference>
<reference evidence="1" key="1">
    <citation type="journal article" date="2021" name="Proc. Natl. Acad. Sci. U.S.A.">
        <title>A Catalog of Tens of Thousands of Viruses from Human Metagenomes Reveals Hidden Associations with Chronic Diseases.</title>
        <authorList>
            <person name="Tisza M.J."/>
            <person name="Buck C.B."/>
        </authorList>
    </citation>
    <scope>NUCLEOTIDE SEQUENCE</scope>
    <source>
        <strain evidence="1">Ctx8L26</strain>
    </source>
</reference>
<evidence type="ECO:0000313" key="1">
    <source>
        <dbReference type="EMBL" id="DAD86775.1"/>
    </source>
</evidence>
<dbReference type="EMBL" id="BK015007">
    <property type="protein sequence ID" value="DAD86764.1"/>
    <property type="molecule type" value="Genomic_DNA"/>
</dbReference>
<name>A0A8S5MXD8_9CAUD</name>
<proteinExistence type="predicted"/>